<sequence>MAVHGFPLAIQLFAFRSIPLLLQYLPHVEDQSTFLHQTLTHLPKCKSFHYSNILSVENDPSVFRLVKPFGVVVMAPYLHCTLPANGNKELQLVAPLILNLLKCHHRGSVQSPSLSKLQKM</sequence>
<evidence type="ECO:0000313" key="1">
    <source>
        <dbReference type="EMBL" id="EFH63058.1"/>
    </source>
</evidence>
<dbReference type="EMBL" id="GL348714">
    <property type="protein sequence ID" value="EFH63058.1"/>
    <property type="molecule type" value="Genomic_DNA"/>
</dbReference>
<evidence type="ECO:0000313" key="2">
    <source>
        <dbReference type="Proteomes" id="UP000008694"/>
    </source>
</evidence>
<protein>
    <submittedName>
        <fullName evidence="1">Uncharacterized protein</fullName>
    </submittedName>
</protein>
<organism evidence="2">
    <name type="scientific">Arabidopsis lyrata subsp. lyrata</name>
    <name type="common">Lyre-leaved rock-cress</name>
    <dbReference type="NCBI Taxonomy" id="81972"/>
    <lineage>
        <taxon>Eukaryota</taxon>
        <taxon>Viridiplantae</taxon>
        <taxon>Streptophyta</taxon>
        <taxon>Embryophyta</taxon>
        <taxon>Tracheophyta</taxon>
        <taxon>Spermatophyta</taxon>
        <taxon>Magnoliopsida</taxon>
        <taxon>eudicotyledons</taxon>
        <taxon>Gunneridae</taxon>
        <taxon>Pentapetalae</taxon>
        <taxon>rosids</taxon>
        <taxon>malvids</taxon>
        <taxon>Brassicales</taxon>
        <taxon>Brassicaceae</taxon>
        <taxon>Camelineae</taxon>
        <taxon>Arabidopsis</taxon>
    </lineage>
</organism>
<dbReference type="Proteomes" id="UP000008694">
    <property type="component" value="Unassembled WGS sequence"/>
</dbReference>
<dbReference type="AlphaFoldDB" id="D7KZ62"/>
<keyword evidence="2" id="KW-1185">Reference proteome</keyword>
<reference evidence="2" key="1">
    <citation type="journal article" date="2011" name="Nat. Genet.">
        <title>The Arabidopsis lyrata genome sequence and the basis of rapid genome size change.</title>
        <authorList>
            <person name="Hu T.T."/>
            <person name="Pattyn P."/>
            <person name="Bakker E.G."/>
            <person name="Cao J."/>
            <person name="Cheng J.-F."/>
            <person name="Clark R.M."/>
            <person name="Fahlgren N."/>
            <person name="Fawcett J.A."/>
            <person name="Grimwood J."/>
            <person name="Gundlach H."/>
            <person name="Haberer G."/>
            <person name="Hollister J.D."/>
            <person name="Ossowski S."/>
            <person name="Ottilar R.P."/>
            <person name="Salamov A.A."/>
            <person name="Schneeberger K."/>
            <person name="Spannagl M."/>
            <person name="Wang X."/>
            <person name="Yang L."/>
            <person name="Nasrallah M.E."/>
            <person name="Bergelson J."/>
            <person name="Carrington J.C."/>
            <person name="Gaut B.S."/>
            <person name="Schmutz J."/>
            <person name="Mayer K.F.X."/>
            <person name="Van de Peer Y."/>
            <person name="Grigoriev I.V."/>
            <person name="Nordborg M."/>
            <person name="Weigel D."/>
            <person name="Guo Y.-L."/>
        </authorList>
    </citation>
    <scope>NUCLEOTIDE SEQUENCE [LARGE SCALE GENOMIC DNA]</scope>
    <source>
        <strain evidence="2">cv. MN47</strain>
    </source>
</reference>
<accession>D7KZ62</accession>
<name>D7KZ62_ARALL</name>
<dbReference type="Gramene" id="fgenesh1_pg.C_scaffold_2000702">
    <property type="protein sequence ID" value="fgenesh1_pg.C_scaffold_2000702"/>
    <property type="gene ID" value="fgenesh1_pg.C_scaffold_2000702"/>
</dbReference>
<proteinExistence type="predicted"/>
<dbReference type="HOGENOM" id="CLU_2052832_0_0_1"/>
<gene>
    <name evidence="1" type="ORF">ARALYDRAFT_338603</name>
</gene>